<keyword evidence="2" id="KW-1185">Reference proteome</keyword>
<organism evidence="1 2">
    <name type="scientific">Lentilactobacillus kosonis</name>
    <dbReference type="NCBI Taxonomy" id="2810561"/>
    <lineage>
        <taxon>Bacteria</taxon>
        <taxon>Bacillati</taxon>
        <taxon>Bacillota</taxon>
        <taxon>Bacilli</taxon>
        <taxon>Lactobacillales</taxon>
        <taxon>Lactobacillaceae</taxon>
        <taxon>Lentilactobacillus</taxon>
    </lineage>
</organism>
<protein>
    <submittedName>
        <fullName evidence="1">Uncharacterized protein</fullName>
    </submittedName>
</protein>
<proteinExistence type="predicted"/>
<dbReference type="OrthoDB" id="2151690at2"/>
<reference evidence="1 2" key="1">
    <citation type="submission" date="2017-11" db="EMBL/GenBank/DDBJ databases">
        <title>Draft Genome Sequence of Lactobacillus curieae NBRC 111893 isolated from Koso, a Japanese sugar-Vegetable Fermented Beverage.</title>
        <authorList>
            <person name="Chiou T.Y."/>
            <person name="Oshima K."/>
            <person name="Suda W."/>
            <person name="Hattori M."/>
            <person name="Takahashi T."/>
        </authorList>
    </citation>
    <scope>NUCLEOTIDE SEQUENCE [LARGE SCALE GENOMIC DNA]</scope>
    <source>
        <strain evidence="1 2">NBRC111893</strain>
    </source>
</reference>
<accession>A0A401FNS1</accession>
<dbReference type="RefSeq" id="WP_160114472.1">
    <property type="nucleotide sequence ID" value="NZ_BEXA01000005.1"/>
</dbReference>
<dbReference type="EMBL" id="BEXA01000005">
    <property type="protein sequence ID" value="GAY74030.1"/>
    <property type="molecule type" value="Genomic_DNA"/>
</dbReference>
<dbReference type="AlphaFoldDB" id="A0A401FNS1"/>
<gene>
    <name evidence="1" type="ORF">NBRC111893_2176</name>
</gene>
<evidence type="ECO:0000313" key="1">
    <source>
        <dbReference type="EMBL" id="GAY74030.1"/>
    </source>
</evidence>
<evidence type="ECO:0000313" key="2">
    <source>
        <dbReference type="Proteomes" id="UP000286974"/>
    </source>
</evidence>
<comment type="caution">
    <text evidence="1">The sequence shown here is derived from an EMBL/GenBank/DDBJ whole genome shotgun (WGS) entry which is preliminary data.</text>
</comment>
<sequence length="56" mass="6150">MGRLTYVIGANSNQIGKSLSSMLSDNKRNTVTSNGVKFKVGYTLTEGYIYITKSNQ</sequence>
<dbReference type="Proteomes" id="UP000286974">
    <property type="component" value="Unassembled WGS sequence"/>
</dbReference>
<name>A0A401FNS1_9LACO</name>